<feature type="region of interest" description="Disordered" evidence="1">
    <location>
        <begin position="52"/>
        <end position="76"/>
    </location>
</feature>
<evidence type="ECO:0000256" key="1">
    <source>
        <dbReference type="SAM" id="MobiDB-lite"/>
    </source>
</evidence>
<dbReference type="EMBL" id="HACM01004311">
    <property type="protein sequence ID" value="CRZ04753.1"/>
    <property type="molecule type" value="Transcribed_RNA"/>
</dbReference>
<dbReference type="AlphaFoldDB" id="A0A0H5QRU8"/>
<evidence type="ECO:0008006" key="3">
    <source>
        <dbReference type="Google" id="ProtNLM"/>
    </source>
</evidence>
<protein>
    <recommendedName>
        <fullName evidence="3">Trichohyalin-plectin-homology domain-containing protein</fullName>
    </recommendedName>
</protein>
<evidence type="ECO:0000313" key="2">
    <source>
        <dbReference type="EMBL" id="CRZ04753.1"/>
    </source>
</evidence>
<feature type="region of interest" description="Disordered" evidence="1">
    <location>
        <begin position="88"/>
        <end position="128"/>
    </location>
</feature>
<feature type="compositionally biased region" description="Basic and acidic residues" evidence="1">
    <location>
        <begin position="97"/>
        <end position="128"/>
    </location>
</feature>
<sequence>QKARLAQERRERVEQTLAMNQMKNEAKRARLAEQMESQSRQLENFADHMQTNMSDMNKQKREADLKRKQIKDEADKELEKKINKVLEKNRKSQIMKAELDKKRHEQQEIKKEQQRLKLQDKLDNVERS</sequence>
<feature type="non-terminal residue" evidence="2">
    <location>
        <position position="128"/>
    </location>
</feature>
<feature type="non-terminal residue" evidence="2">
    <location>
        <position position="1"/>
    </location>
</feature>
<feature type="compositionally biased region" description="Basic and acidic residues" evidence="1">
    <location>
        <begin position="57"/>
        <end position="76"/>
    </location>
</feature>
<proteinExistence type="predicted"/>
<reference evidence="2" key="1">
    <citation type="submission" date="2015-04" db="EMBL/GenBank/DDBJ databases">
        <title>The genome sequence of the plant pathogenic Rhizarian Plasmodiophora brassicae reveals insights in its biotrophic life cycle and the origin of chitin synthesis.</title>
        <authorList>
            <person name="Schwelm A."/>
            <person name="Fogelqvist J."/>
            <person name="Knaust A."/>
            <person name="Julke S."/>
            <person name="Lilja T."/>
            <person name="Dhandapani V."/>
            <person name="Bonilla-Rosso G."/>
            <person name="Karlsson M."/>
            <person name="Shevchenko A."/>
            <person name="Choi S.R."/>
            <person name="Kim H.G."/>
            <person name="Park J.Y."/>
            <person name="Lim Y.P."/>
            <person name="Ludwig-Muller J."/>
            <person name="Dixelius C."/>
        </authorList>
    </citation>
    <scope>NUCLEOTIDE SEQUENCE</scope>
    <source>
        <tissue evidence="2">Potato root galls</tissue>
    </source>
</reference>
<accession>A0A0H5QRU8</accession>
<name>A0A0H5QRU8_9EUKA</name>
<organism evidence="2">
    <name type="scientific">Spongospora subterranea</name>
    <dbReference type="NCBI Taxonomy" id="70186"/>
    <lineage>
        <taxon>Eukaryota</taxon>
        <taxon>Sar</taxon>
        <taxon>Rhizaria</taxon>
        <taxon>Endomyxa</taxon>
        <taxon>Phytomyxea</taxon>
        <taxon>Plasmodiophorida</taxon>
        <taxon>Plasmodiophoridae</taxon>
        <taxon>Spongospora</taxon>
    </lineage>
</organism>